<protein>
    <submittedName>
        <fullName evidence="1">Uncharacterized protein</fullName>
    </submittedName>
</protein>
<dbReference type="AlphaFoldDB" id="A0A6L8VAY6"/>
<comment type="caution">
    <text evidence="1">The sequence shown here is derived from an EMBL/GenBank/DDBJ whole genome shotgun (WGS) entry which is preliminary data.</text>
</comment>
<organism evidence="1 2">
    <name type="scientific">Paenibacillus silvestris</name>
    <dbReference type="NCBI Taxonomy" id="2606219"/>
    <lineage>
        <taxon>Bacteria</taxon>
        <taxon>Bacillati</taxon>
        <taxon>Bacillota</taxon>
        <taxon>Bacilli</taxon>
        <taxon>Bacillales</taxon>
        <taxon>Paenibacillaceae</taxon>
        <taxon>Paenibacillus</taxon>
    </lineage>
</organism>
<dbReference type="Proteomes" id="UP000481087">
    <property type="component" value="Unassembled WGS sequence"/>
</dbReference>
<accession>A0A6L8VAY6</accession>
<evidence type="ECO:0000313" key="2">
    <source>
        <dbReference type="Proteomes" id="UP000481087"/>
    </source>
</evidence>
<proteinExistence type="predicted"/>
<reference evidence="1 2" key="1">
    <citation type="submission" date="2019-12" db="EMBL/GenBank/DDBJ databases">
        <title>Paenibacillus sp. nov. sp. isolated from soil.</title>
        <authorList>
            <person name="Kim J."/>
            <person name="Jeong S.E."/>
            <person name="Jung H.S."/>
            <person name="Jeon C.O."/>
        </authorList>
    </citation>
    <scope>NUCLEOTIDE SEQUENCE [LARGE SCALE GENOMIC DNA]</scope>
    <source>
        <strain evidence="1 2">5J-6</strain>
    </source>
</reference>
<dbReference type="EMBL" id="WTUZ01000040">
    <property type="protein sequence ID" value="MZQ87443.1"/>
    <property type="molecule type" value="Genomic_DNA"/>
</dbReference>
<keyword evidence="2" id="KW-1185">Reference proteome</keyword>
<evidence type="ECO:0000313" key="1">
    <source>
        <dbReference type="EMBL" id="MZQ87443.1"/>
    </source>
</evidence>
<name>A0A6L8VAY6_9BACL</name>
<gene>
    <name evidence="1" type="ORF">GQF01_35520</name>
</gene>
<sequence length="65" mass="7700">MADHVKEWFKVDDWKIELGKKALEAGMLKDPQWLDRLDEPMPLWVLLELAFNLMEKLDPPSISYD</sequence>